<name>A0AAV7Y9C4_9EUKA</name>
<dbReference type="Gene3D" id="3.30.200.20">
    <property type="entry name" value="Phosphorylase Kinase, domain 1"/>
    <property type="match status" value="1"/>
</dbReference>
<dbReference type="GO" id="GO:0005524">
    <property type="term" value="F:ATP binding"/>
    <property type="evidence" value="ECO:0007669"/>
    <property type="project" value="UniProtKB-UniRule"/>
</dbReference>
<dbReference type="SUPFAM" id="SSF56112">
    <property type="entry name" value="Protein kinase-like (PK-like)"/>
    <property type="match status" value="1"/>
</dbReference>
<keyword evidence="3 6" id="KW-0547">Nucleotide-binding</keyword>
<dbReference type="PANTHER" id="PTHR24346:SF82">
    <property type="entry name" value="KP78A-RELATED"/>
    <property type="match status" value="1"/>
</dbReference>
<evidence type="ECO:0000256" key="5">
    <source>
        <dbReference type="ARBA" id="ARBA00022840"/>
    </source>
</evidence>
<keyword evidence="7" id="KW-1133">Transmembrane helix</keyword>
<dbReference type="GO" id="GO:0004674">
    <property type="term" value="F:protein serine/threonine kinase activity"/>
    <property type="evidence" value="ECO:0007669"/>
    <property type="project" value="UniProtKB-KW"/>
</dbReference>
<keyword evidence="5 6" id="KW-0067">ATP-binding</keyword>
<comment type="caution">
    <text evidence="9">The sequence shown here is derived from an EMBL/GenBank/DDBJ whole genome shotgun (WGS) entry which is preliminary data.</text>
</comment>
<dbReference type="FunFam" id="3.30.200.20:FF:000003">
    <property type="entry name" value="Non-specific serine/threonine protein kinase"/>
    <property type="match status" value="1"/>
</dbReference>
<dbReference type="PROSITE" id="PS00107">
    <property type="entry name" value="PROTEIN_KINASE_ATP"/>
    <property type="match status" value="1"/>
</dbReference>
<feature type="binding site" evidence="6">
    <location>
        <position position="38"/>
    </location>
    <ligand>
        <name>ATP</name>
        <dbReference type="ChEBI" id="CHEBI:30616"/>
    </ligand>
</feature>
<feature type="transmembrane region" description="Helical" evidence="7">
    <location>
        <begin position="99"/>
        <end position="118"/>
    </location>
</feature>
<evidence type="ECO:0000313" key="10">
    <source>
        <dbReference type="Proteomes" id="UP001146793"/>
    </source>
</evidence>
<keyword evidence="4 9" id="KW-0418">Kinase</keyword>
<keyword evidence="7" id="KW-0472">Membrane</keyword>
<keyword evidence="2" id="KW-0808">Transferase</keyword>
<organism evidence="9 10">
    <name type="scientific">Anaeramoeba flamelloides</name>
    <dbReference type="NCBI Taxonomy" id="1746091"/>
    <lineage>
        <taxon>Eukaryota</taxon>
        <taxon>Metamonada</taxon>
        <taxon>Anaeramoebidae</taxon>
        <taxon>Anaeramoeba</taxon>
    </lineage>
</organism>
<evidence type="ECO:0000256" key="7">
    <source>
        <dbReference type="SAM" id="Phobius"/>
    </source>
</evidence>
<reference evidence="9" key="1">
    <citation type="submission" date="2022-08" db="EMBL/GenBank/DDBJ databases">
        <title>Novel sulphate-reducing endosymbionts in the free-living metamonad Anaeramoeba.</title>
        <authorList>
            <person name="Jerlstrom-Hultqvist J."/>
            <person name="Cepicka I."/>
            <person name="Gallot-Lavallee L."/>
            <person name="Salas-Leiva D."/>
            <person name="Curtis B.A."/>
            <person name="Zahonova K."/>
            <person name="Pipaliya S."/>
            <person name="Dacks J."/>
            <person name="Roger A.J."/>
        </authorList>
    </citation>
    <scope>NUCLEOTIDE SEQUENCE</scope>
    <source>
        <strain evidence="9">Busselton2</strain>
    </source>
</reference>
<dbReference type="AlphaFoldDB" id="A0AAV7Y9C4"/>
<keyword evidence="1" id="KW-0723">Serine/threonine-protein kinase</keyword>
<feature type="transmembrane region" description="Helical" evidence="7">
    <location>
        <begin position="125"/>
        <end position="144"/>
    </location>
</feature>
<dbReference type="InterPro" id="IPR017441">
    <property type="entry name" value="Protein_kinase_ATP_BS"/>
</dbReference>
<proteinExistence type="predicted"/>
<sequence>MSLETIGPYTIGRTLGKGSFAKVKLATHNKTKQKVAIKIIQKGDISNSQNLLQKVRREIAVQRLMKHPNVLRIYDVYETTEHLFIILEYVSGGNFFVSYSFWIFVFSLFFYSVFFVFTIRKEYKLYINFLLTKFVLRIFNLFLFSPRSVFFVFPDMKKISFCSLYPNQILVAFQRTF</sequence>
<dbReference type="PROSITE" id="PS50011">
    <property type="entry name" value="PROTEIN_KINASE_DOM"/>
    <property type="match status" value="1"/>
</dbReference>
<keyword evidence="7" id="KW-0812">Transmembrane</keyword>
<dbReference type="PANTHER" id="PTHR24346">
    <property type="entry name" value="MAP/MICROTUBULE AFFINITY-REGULATING KINASE"/>
    <property type="match status" value="1"/>
</dbReference>
<evidence type="ECO:0000256" key="1">
    <source>
        <dbReference type="ARBA" id="ARBA00022527"/>
    </source>
</evidence>
<dbReference type="InterPro" id="IPR011009">
    <property type="entry name" value="Kinase-like_dom_sf"/>
</dbReference>
<dbReference type="Proteomes" id="UP001146793">
    <property type="component" value="Unassembled WGS sequence"/>
</dbReference>
<dbReference type="SMART" id="SM00220">
    <property type="entry name" value="S_TKc"/>
    <property type="match status" value="1"/>
</dbReference>
<evidence type="ECO:0000256" key="6">
    <source>
        <dbReference type="PROSITE-ProRule" id="PRU10141"/>
    </source>
</evidence>
<gene>
    <name evidence="9" type="ORF">M0812_27591</name>
</gene>
<dbReference type="GO" id="GO:0005737">
    <property type="term" value="C:cytoplasm"/>
    <property type="evidence" value="ECO:0007669"/>
    <property type="project" value="TreeGrafter"/>
</dbReference>
<dbReference type="GO" id="GO:0035556">
    <property type="term" value="P:intracellular signal transduction"/>
    <property type="evidence" value="ECO:0007669"/>
    <property type="project" value="TreeGrafter"/>
</dbReference>
<dbReference type="Pfam" id="PF00069">
    <property type="entry name" value="Pkinase"/>
    <property type="match status" value="1"/>
</dbReference>
<evidence type="ECO:0000256" key="4">
    <source>
        <dbReference type="ARBA" id="ARBA00022777"/>
    </source>
</evidence>
<feature type="domain" description="Protein kinase" evidence="8">
    <location>
        <begin position="9"/>
        <end position="177"/>
    </location>
</feature>
<evidence type="ECO:0000256" key="2">
    <source>
        <dbReference type="ARBA" id="ARBA00022679"/>
    </source>
</evidence>
<evidence type="ECO:0000259" key="8">
    <source>
        <dbReference type="PROSITE" id="PS50011"/>
    </source>
</evidence>
<protein>
    <submittedName>
        <fullName evidence="9">Protein kinase</fullName>
    </submittedName>
</protein>
<dbReference type="InterPro" id="IPR000719">
    <property type="entry name" value="Prot_kinase_dom"/>
</dbReference>
<accession>A0AAV7Y9C4</accession>
<dbReference type="EMBL" id="JANTQA010000070">
    <property type="protein sequence ID" value="KAJ3425156.1"/>
    <property type="molecule type" value="Genomic_DNA"/>
</dbReference>
<evidence type="ECO:0000256" key="3">
    <source>
        <dbReference type="ARBA" id="ARBA00022741"/>
    </source>
</evidence>
<evidence type="ECO:0000313" key="9">
    <source>
        <dbReference type="EMBL" id="KAJ3425156.1"/>
    </source>
</evidence>